<keyword evidence="5" id="KW-1278">Translocase</keyword>
<proteinExistence type="inferred from homology"/>
<evidence type="ECO:0000256" key="4">
    <source>
        <dbReference type="ARBA" id="ARBA00022840"/>
    </source>
</evidence>
<evidence type="ECO:0000256" key="6">
    <source>
        <dbReference type="ARBA" id="ARBA00023065"/>
    </source>
</evidence>
<sequence length="172" mass="19719">MTQATLKVVGCFLGLSRKRSDARRYPAIDPLDSWSKYSGIAAAADLAFARSILVRGDEIDKMMRVIGEEGTAIEDFITYLKSEFLDYVYLQQNTFDDVDCAADEARQTAVFNQVLEVLRGEFHFPDKSAAHAYFMQLRQMFIDWNYLRMDDPGFTRQQDAIRAKLEEGLRHA</sequence>
<dbReference type="PROSITE" id="PS00152">
    <property type="entry name" value="ATPASE_ALPHA_BETA"/>
    <property type="match status" value="1"/>
</dbReference>
<reference evidence="7" key="1">
    <citation type="submission" date="2019-08" db="EMBL/GenBank/DDBJ databases">
        <authorList>
            <person name="Kucharzyk K."/>
            <person name="Murdoch R.W."/>
            <person name="Higgins S."/>
            <person name="Loffler F."/>
        </authorList>
    </citation>
    <scope>NUCLEOTIDE SEQUENCE</scope>
</reference>
<keyword evidence="6" id="KW-0406">Ion transport</keyword>
<dbReference type="GO" id="GO:0046034">
    <property type="term" value="P:ATP metabolic process"/>
    <property type="evidence" value="ECO:0007669"/>
    <property type="project" value="InterPro"/>
</dbReference>
<comment type="similarity">
    <text evidence="1">Belongs to the ATPase alpha/beta chains family.</text>
</comment>
<protein>
    <submittedName>
        <fullName evidence="7">V-type ATP synthase alpha chain</fullName>
    </submittedName>
</protein>
<dbReference type="Gene3D" id="3.40.50.12240">
    <property type="match status" value="1"/>
</dbReference>
<evidence type="ECO:0000256" key="3">
    <source>
        <dbReference type="ARBA" id="ARBA00022741"/>
    </source>
</evidence>
<keyword evidence="2" id="KW-0813">Transport</keyword>
<evidence type="ECO:0000313" key="7">
    <source>
        <dbReference type="EMBL" id="MPN08266.1"/>
    </source>
</evidence>
<dbReference type="PANTHER" id="PTHR43607:SF1">
    <property type="entry name" value="H(+)-TRANSPORTING TWO-SECTOR ATPASE"/>
    <property type="match status" value="1"/>
</dbReference>
<accession>A0A645F3Q1</accession>
<dbReference type="AlphaFoldDB" id="A0A645F3Q1"/>
<organism evidence="7">
    <name type="scientific">bioreactor metagenome</name>
    <dbReference type="NCBI Taxonomy" id="1076179"/>
    <lineage>
        <taxon>unclassified sequences</taxon>
        <taxon>metagenomes</taxon>
        <taxon>ecological metagenomes</taxon>
    </lineage>
</organism>
<dbReference type="GO" id="GO:0005524">
    <property type="term" value="F:ATP binding"/>
    <property type="evidence" value="ECO:0007669"/>
    <property type="project" value="UniProtKB-KW"/>
</dbReference>
<dbReference type="InterPro" id="IPR022878">
    <property type="entry name" value="V-ATPase_asu"/>
</dbReference>
<gene>
    <name evidence="7" type="primary">atpA_49</name>
    <name evidence="7" type="ORF">SDC9_155548</name>
</gene>
<dbReference type="GO" id="GO:0046961">
    <property type="term" value="F:proton-transporting ATPase activity, rotational mechanism"/>
    <property type="evidence" value="ECO:0007669"/>
    <property type="project" value="InterPro"/>
</dbReference>
<keyword evidence="4" id="KW-0067">ATP-binding</keyword>
<comment type="caution">
    <text evidence="7">The sequence shown here is derived from an EMBL/GenBank/DDBJ whole genome shotgun (WGS) entry which is preliminary data.</text>
</comment>
<evidence type="ECO:0000256" key="2">
    <source>
        <dbReference type="ARBA" id="ARBA00022448"/>
    </source>
</evidence>
<evidence type="ECO:0000256" key="1">
    <source>
        <dbReference type="ARBA" id="ARBA00008936"/>
    </source>
</evidence>
<dbReference type="PANTHER" id="PTHR43607">
    <property type="entry name" value="V-TYPE PROTON ATPASE CATALYTIC SUBUNIT A"/>
    <property type="match status" value="1"/>
</dbReference>
<dbReference type="EMBL" id="VSSQ01054295">
    <property type="protein sequence ID" value="MPN08266.1"/>
    <property type="molecule type" value="Genomic_DNA"/>
</dbReference>
<keyword evidence="3" id="KW-0547">Nucleotide-binding</keyword>
<evidence type="ECO:0000256" key="5">
    <source>
        <dbReference type="ARBA" id="ARBA00022967"/>
    </source>
</evidence>
<dbReference type="InterPro" id="IPR020003">
    <property type="entry name" value="ATPase_a/bsu_AS"/>
</dbReference>
<name>A0A645F3Q1_9ZZZZ</name>